<feature type="compositionally biased region" description="Low complexity" evidence="5">
    <location>
        <begin position="544"/>
        <end position="557"/>
    </location>
</feature>
<dbReference type="InterPro" id="IPR001611">
    <property type="entry name" value="Leu-rich_rpt"/>
</dbReference>
<evidence type="ECO:0000259" key="8">
    <source>
        <dbReference type="Pfam" id="PF25766"/>
    </source>
</evidence>
<feature type="region of interest" description="Disordered" evidence="5">
    <location>
        <begin position="575"/>
        <end position="630"/>
    </location>
</feature>
<dbReference type="PANTHER" id="PTHR21483:SF18">
    <property type="entry name" value="RNA POLYMERASE II-ASSOCIATED PROTEIN 1"/>
    <property type="match status" value="1"/>
</dbReference>
<dbReference type="GO" id="GO:0006366">
    <property type="term" value="P:transcription by RNA polymerase II"/>
    <property type="evidence" value="ECO:0007669"/>
    <property type="project" value="InterPro"/>
</dbReference>
<feature type="domain" description="RPAP1/MINIYO-like TPR repeats" evidence="8">
    <location>
        <begin position="1650"/>
        <end position="1760"/>
    </location>
</feature>
<dbReference type="PANTHER" id="PTHR21483">
    <property type="entry name" value="RNA POLYMERASE II-ASSOCIATED PROTEIN 1"/>
    <property type="match status" value="1"/>
</dbReference>
<dbReference type="Proteomes" id="UP000696485">
    <property type="component" value="Unassembled WGS sequence"/>
</dbReference>
<dbReference type="Pfam" id="PF08621">
    <property type="entry name" value="RPAP1_N"/>
    <property type="match status" value="1"/>
</dbReference>
<gene>
    <name evidence="9" type="primary">RPAP1</name>
    <name evidence="9" type="ORF">BG006_000629</name>
</gene>
<dbReference type="InterPro" id="IPR013930">
    <property type="entry name" value="RPAP1_N"/>
</dbReference>
<feature type="region of interest" description="Disordered" evidence="5">
    <location>
        <begin position="349"/>
        <end position="449"/>
    </location>
</feature>
<accession>A0A9P5VH65</accession>
<sequence>MTTKSIRGTELKTLAEEIKSISTVVTLDCSDYSTGDNEVQVLAEALNTNSNLTTLNLRVLLLFEAFQTNSTLTTLELWNSSIGDNGAQALSEALRMSSNLTTLNLGYNSVGGSGAQALSEALKMTSPLTTLKLGYNSIEGNGAQALSEALKSNSSLSTLELQLNSIGDKGDQALSEALDQLDSDHFEFDNEAQALSGALKTNSTLTSLELQSNSIGDHEVRALSEALSEALKTNSTLTSLNLGHNSIRNHGAWALSEVLNTNLTLASLSLENNLIGDNGAQALSETLNTDFNLATFNNSNAMRGRGVTDDLTQGLEHSRLLRQRRQAPETEDDLLALQDEFYKGTDRTAATAVRVTRPPAIGTAPQVASSSTQPSTSTSTSTRSTVEDDDDDEGDIPPPLEKDVVSLGDTELPARPPTIQHAPPSSKLRPGSRFLQDRANKGPRTHFPGGERFEIDLDEDEHDHELGHEIPVETEEETRKRLNAVGASMGQILHEVLEKPVAEAVAPTGPTTALGSLAPALGATKAGKGKSLFAQRLAQAQGKAPSNPASSSGGNSDIPSSAAYVSLTSRSAKDVMTIPDAREAQPVIPTRASKTPSHASHSRDSSLPPKPSAPLHSVLKKTSDTPQSVLREQIDDENRQKIANMTEQEIEESRAELMRNLDPELIKKLLSRRTLPRRVSFSEGIKVEDKVVSIQEAKIEHEHSSFQAKRHEEEEGDHPLAMKKKFYSDLPAEPEKLEWMGIEGASEGAKAPGKSIAPGPQPYTVQEADPAAAHFRFDFAGRIINEEDTPVHLGLHHHGADPTKAGYTLSELLHLIRSTVPSQRIIPLNVVAKVLNNCRDPAYASFETRSGILRWLIDSLRAPVYLRAALDDKTDSGLVAAINAIHTWSVPQANSNNQEIWESLDLLNRGYERINLGFKFLTITKFANMELKPDTLQASQEQGTESEETIASHAILASKDPVDGLLAMNVVPRLRYILDVCQLPAHTNNQALDILLTLVRRNPGGAKKVFECEGLLSALIRQYVTIPWPSEKSDLELSCTAKVVALLDLVVRSSKKYASAIIEEALLDSLLRFVVVTPEPVAENKESFLVQIQVLKLYRSLSAYGLYCDVLGDMVHAFLLKDIAQACLDRSKPDLDPIVKSFLSRKLAMCLQLATTWTHAAADPHRTIPEHALCWAQALAFMDLALDGIAQWRKFEQEEAFNNDHVILVSSAVRYISTWARYLSTNPPEDASILDRVWEALQFREWTKSKEFKSVHTRLSRALGQVPELSEIPLPHLGISLSNPSQLGEASSTLFEVSLYSEYLSSHLTTMYYLARLMNAPAYILEETVNTMVSSSIFGLVEIVTKYELTIQDLIPATLPPWMAFICRHGVYFVAHWLSAMDVLVYQQHPESSSHIKLTFFPLFQVTALSLLQIILPGDESLSHDVLLKILFNPRVLDKLLSHNISQIKVVKRILEPLYHQLFIKSEVHLTQSQSLMSHDGRGIRSLVVDYGSITGQPLFNWLFYPIEIMYKSKLTYVEESGALIAATSVAHCTLDFVYSLLQTLDGISFELIYMASLKVLALEGEKEPGRIQEEDDEEPIDGAAQDERDEEEAEEEDDGFMDQEVEATINKLLDHFSTRGDCSLVRDDSQGLAPLSEKTLSLLTAPLPFYQFLKNYLENSFTTGALLQYQATAARFLFPAMAISQEFKLLIWAESFNFLGSVTTKWEELDSGTLKSLIHDDQAVSSEVLKHYLKAVVSGRVIKQRNPVLYWIAVHHLARASFAPLKINLSARGMPHRPVVSKLPKTDEPSPKTDEPSPKTDEPAPEESDLQAEERQAIVRSIVGGTKSEELVRDWAQYDSRNYDRSASTLLTSLETTGLGSGSTLGGAMSSSASVPSFGSNSTSLVSASSPMVKSPSRPLSLLSTSSSFPTLGSSEYLNSDNILTPPECFRERRQLIVAARKEWIRGIVGEKGLERVEKAILAAAPHSMGAPSLGGPMSAR</sequence>
<evidence type="ECO:0000256" key="1">
    <source>
        <dbReference type="ARBA" id="ARBA00004123"/>
    </source>
</evidence>
<dbReference type="Pfam" id="PF25766">
    <property type="entry name" value="TPR_RPAP1"/>
    <property type="match status" value="1"/>
</dbReference>
<evidence type="ECO:0000259" key="6">
    <source>
        <dbReference type="Pfam" id="PF08620"/>
    </source>
</evidence>
<feature type="domain" description="RPAP1 N-terminal" evidence="7">
    <location>
        <begin position="632"/>
        <end position="673"/>
    </location>
</feature>
<feature type="region of interest" description="Disordered" evidence="5">
    <location>
        <begin position="1569"/>
        <end position="1601"/>
    </location>
</feature>
<keyword evidence="4" id="KW-0539">Nucleus</keyword>
<evidence type="ECO:0000259" key="7">
    <source>
        <dbReference type="Pfam" id="PF08621"/>
    </source>
</evidence>
<dbReference type="Pfam" id="PF13516">
    <property type="entry name" value="LRR_6"/>
    <property type="match status" value="7"/>
</dbReference>
<evidence type="ECO:0000256" key="3">
    <source>
        <dbReference type="ARBA" id="ARBA00023163"/>
    </source>
</evidence>
<evidence type="ECO:0000256" key="2">
    <source>
        <dbReference type="ARBA" id="ARBA00009953"/>
    </source>
</evidence>
<evidence type="ECO:0000256" key="5">
    <source>
        <dbReference type="SAM" id="MobiDB-lite"/>
    </source>
</evidence>
<evidence type="ECO:0000313" key="10">
    <source>
        <dbReference type="Proteomes" id="UP000696485"/>
    </source>
</evidence>
<organism evidence="9 10">
    <name type="scientific">Podila minutissima</name>
    <dbReference type="NCBI Taxonomy" id="64525"/>
    <lineage>
        <taxon>Eukaryota</taxon>
        <taxon>Fungi</taxon>
        <taxon>Fungi incertae sedis</taxon>
        <taxon>Mucoromycota</taxon>
        <taxon>Mortierellomycotina</taxon>
        <taxon>Mortierellomycetes</taxon>
        <taxon>Mortierellales</taxon>
        <taxon>Mortierellaceae</taxon>
        <taxon>Podila</taxon>
    </lineage>
</organism>
<keyword evidence="3" id="KW-0804">Transcription</keyword>
<keyword evidence="10" id="KW-1185">Reference proteome</keyword>
<dbReference type="SMART" id="SM00368">
    <property type="entry name" value="LRR_RI"/>
    <property type="match status" value="7"/>
</dbReference>
<dbReference type="SUPFAM" id="SSF52047">
    <property type="entry name" value="RNI-like"/>
    <property type="match status" value="1"/>
</dbReference>
<comment type="caution">
    <text evidence="9">The sequence shown here is derived from an EMBL/GenBank/DDBJ whole genome shotgun (WGS) entry which is preliminary data.</text>
</comment>
<proteinExistence type="inferred from homology"/>
<feature type="compositionally biased region" description="Low complexity" evidence="5">
    <location>
        <begin position="369"/>
        <end position="384"/>
    </location>
</feature>
<dbReference type="InterPro" id="IPR013929">
    <property type="entry name" value="RPAP1_C"/>
</dbReference>
<dbReference type="Gene3D" id="3.80.10.10">
    <property type="entry name" value="Ribonuclease Inhibitor"/>
    <property type="match status" value="4"/>
</dbReference>
<feature type="compositionally biased region" description="Acidic residues" evidence="5">
    <location>
        <begin position="1588"/>
        <end position="1601"/>
    </location>
</feature>
<dbReference type="InterPro" id="IPR032675">
    <property type="entry name" value="LRR_dom_sf"/>
</dbReference>
<dbReference type="InterPro" id="IPR057989">
    <property type="entry name" value="TPR_RPAP1/MINIYO-like"/>
</dbReference>
<feature type="domain" description="RPAP1 C-terminal" evidence="6">
    <location>
        <begin position="775"/>
        <end position="838"/>
    </location>
</feature>
<feature type="region of interest" description="Disordered" evidence="5">
    <location>
        <begin position="537"/>
        <end position="557"/>
    </location>
</feature>
<feature type="compositionally biased region" description="Basic and acidic residues" evidence="5">
    <location>
        <begin position="1785"/>
        <end position="1803"/>
    </location>
</feature>
<comment type="similarity">
    <text evidence="2">Belongs to the RPAP1 family.</text>
</comment>
<feature type="compositionally biased region" description="Low complexity" evidence="5">
    <location>
        <begin position="349"/>
        <end position="360"/>
    </location>
</feature>
<feature type="region of interest" description="Disordered" evidence="5">
    <location>
        <begin position="1777"/>
        <end position="1813"/>
    </location>
</feature>
<name>A0A9P5VH65_9FUNG</name>
<dbReference type="Pfam" id="PF08620">
    <property type="entry name" value="RPAP1_C"/>
    <property type="match status" value="1"/>
</dbReference>
<evidence type="ECO:0000256" key="4">
    <source>
        <dbReference type="ARBA" id="ARBA00023242"/>
    </source>
</evidence>
<comment type="subcellular location">
    <subcellularLocation>
        <location evidence="1">Nucleus</location>
    </subcellularLocation>
</comment>
<protein>
    <submittedName>
        <fullName evidence="9">RNA polymerase II associated protein 1</fullName>
    </submittedName>
</protein>
<dbReference type="EMBL" id="JAAAUY010001101">
    <property type="protein sequence ID" value="KAF9324365.1"/>
    <property type="molecule type" value="Genomic_DNA"/>
</dbReference>
<reference evidence="9" key="1">
    <citation type="journal article" date="2020" name="Fungal Divers.">
        <title>Resolving the Mortierellaceae phylogeny through synthesis of multi-gene phylogenetics and phylogenomics.</title>
        <authorList>
            <person name="Vandepol N."/>
            <person name="Liber J."/>
            <person name="Desiro A."/>
            <person name="Na H."/>
            <person name="Kennedy M."/>
            <person name="Barry K."/>
            <person name="Grigoriev I.V."/>
            <person name="Miller A.N."/>
            <person name="O'Donnell K."/>
            <person name="Stajich J.E."/>
            <person name="Bonito G."/>
        </authorList>
    </citation>
    <scope>NUCLEOTIDE SEQUENCE</scope>
    <source>
        <strain evidence="9">NVP1</strain>
    </source>
</reference>
<evidence type="ECO:0000313" key="9">
    <source>
        <dbReference type="EMBL" id="KAF9324365.1"/>
    </source>
</evidence>
<dbReference type="InterPro" id="IPR039913">
    <property type="entry name" value="RPAP1/Rba50"/>
</dbReference>